<gene>
    <name evidence="7" type="ORF">ADIS_0927</name>
</gene>
<evidence type="ECO:0000256" key="5">
    <source>
        <dbReference type="ARBA" id="ARBA00023136"/>
    </source>
</evidence>
<dbReference type="AlphaFoldDB" id="R7ZWX7"/>
<dbReference type="EMBL" id="AQHR01000029">
    <property type="protein sequence ID" value="EON78577.1"/>
    <property type="molecule type" value="Genomic_DNA"/>
</dbReference>
<dbReference type="PANTHER" id="PTHR30250:SF11">
    <property type="entry name" value="O-ANTIGEN TRANSPORTER-RELATED"/>
    <property type="match status" value="1"/>
</dbReference>
<evidence type="ECO:0000256" key="4">
    <source>
        <dbReference type="ARBA" id="ARBA00022989"/>
    </source>
</evidence>
<feature type="transmembrane region" description="Helical" evidence="6">
    <location>
        <begin position="243"/>
        <end position="266"/>
    </location>
</feature>
<feature type="transmembrane region" description="Helical" evidence="6">
    <location>
        <begin position="154"/>
        <end position="172"/>
    </location>
</feature>
<keyword evidence="8" id="KW-1185">Reference proteome</keyword>
<feature type="transmembrane region" description="Helical" evidence="6">
    <location>
        <begin position="300"/>
        <end position="319"/>
    </location>
</feature>
<dbReference type="InterPro" id="IPR050833">
    <property type="entry name" value="Poly_Biosynth_Transport"/>
</dbReference>
<evidence type="ECO:0000256" key="3">
    <source>
        <dbReference type="ARBA" id="ARBA00022692"/>
    </source>
</evidence>
<name>R7ZWX7_9BACT</name>
<dbReference type="OrthoDB" id="88014at2"/>
<feature type="transmembrane region" description="Helical" evidence="6">
    <location>
        <begin position="218"/>
        <end position="237"/>
    </location>
</feature>
<dbReference type="Proteomes" id="UP000013909">
    <property type="component" value="Unassembled WGS sequence"/>
</dbReference>
<dbReference type="PANTHER" id="PTHR30250">
    <property type="entry name" value="PST FAMILY PREDICTED COLANIC ACID TRANSPORTER"/>
    <property type="match status" value="1"/>
</dbReference>
<evidence type="ECO:0000256" key="1">
    <source>
        <dbReference type="ARBA" id="ARBA00004651"/>
    </source>
</evidence>
<reference evidence="7 8" key="1">
    <citation type="submission" date="2013-02" db="EMBL/GenBank/DDBJ databases">
        <title>A novel strain isolated from Lonar lake, Maharashtra, India.</title>
        <authorList>
            <person name="Singh A."/>
        </authorList>
    </citation>
    <scope>NUCLEOTIDE SEQUENCE [LARGE SCALE GENOMIC DNA]</scope>
    <source>
        <strain evidence="7 8">AK24</strain>
    </source>
</reference>
<dbReference type="InterPro" id="IPR002797">
    <property type="entry name" value="Polysacc_synth"/>
</dbReference>
<proteinExistence type="predicted"/>
<evidence type="ECO:0000313" key="7">
    <source>
        <dbReference type="EMBL" id="EON78577.1"/>
    </source>
</evidence>
<accession>R7ZWX7</accession>
<feature type="transmembrane region" description="Helical" evidence="6">
    <location>
        <begin position="451"/>
        <end position="474"/>
    </location>
</feature>
<comment type="subcellular location">
    <subcellularLocation>
        <location evidence="1">Cell membrane</location>
        <topology evidence="1">Multi-pass membrane protein</topology>
    </subcellularLocation>
</comment>
<keyword evidence="4 6" id="KW-1133">Transmembrane helix</keyword>
<dbReference type="STRING" id="1232681.ADIS_0927"/>
<evidence type="ECO:0000256" key="6">
    <source>
        <dbReference type="SAM" id="Phobius"/>
    </source>
</evidence>
<organism evidence="7 8">
    <name type="scientific">Lunatimonas lonarensis</name>
    <dbReference type="NCBI Taxonomy" id="1232681"/>
    <lineage>
        <taxon>Bacteria</taxon>
        <taxon>Pseudomonadati</taxon>
        <taxon>Bacteroidota</taxon>
        <taxon>Cytophagia</taxon>
        <taxon>Cytophagales</taxon>
        <taxon>Cyclobacteriaceae</taxon>
    </lineage>
</organism>
<feature type="transmembrane region" description="Helical" evidence="6">
    <location>
        <begin position="331"/>
        <end position="352"/>
    </location>
</feature>
<evidence type="ECO:0000313" key="8">
    <source>
        <dbReference type="Proteomes" id="UP000013909"/>
    </source>
</evidence>
<dbReference type="GO" id="GO:0005886">
    <property type="term" value="C:plasma membrane"/>
    <property type="evidence" value="ECO:0007669"/>
    <property type="project" value="UniProtKB-SubCell"/>
</dbReference>
<dbReference type="Pfam" id="PF01943">
    <property type="entry name" value="Polysacc_synt"/>
    <property type="match status" value="1"/>
</dbReference>
<feature type="transmembrane region" description="Helical" evidence="6">
    <location>
        <begin position="178"/>
        <end position="197"/>
    </location>
</feature>
<feature type="transmembrane region" description="Helical" evidence="6">
    <location>
        <begin position="364"/>
        <end position="388"/>
    </location>
</feature>
<feature type="transmembrane region" description="Helical" evidence="6">
    <location>
        <begin position="118"/>
        <end position="142"/>
    </location>
</feature>
<comment type="caution">
    <text evidence="7">The sequence shown here is derived from an EMBL/GenBank/DDBJ whole genome shotgun (WGS) entry which is preliminary data.</text>
</comment>
<feature type="transmembrane region" description="Helical" evidence="6">
    <location>
        <begin position="426"/>
        <end position="445"/>
    </location>
</feature>
<keyword evidence="2" id="KW-1003">Cell membrane</keyword>
<keyword evidence="5 6" id="KW-0472">Membrane</keyword>
<feature type="transmembrane region" description="Helical" evidence="6">
    <location>
        <begin position="76"/>
        <end position="98"/>
    </location>
</feature>
<feature type="transmembrane region" description="Helical" evidence="6">
    <location>
        <begin position="394"/>
        <end position="414"/>
    </location>
</feature>
<protein>
    <submittedName>
        <fullName evidence="7">Uncharacterized protein</fullName>
    </submittedName>
</protein>
<feature type="transmembrane region" description="Helical" evidence="6">
    <location>
        <begin position="12"/>
        <end position="33"/>
    </location>
</feature>
<sequence length="497" mass="55801">MNTIARQSLLTTLFAYMGVVVGYFNVLWLLPYALEPEQVGLFKTIQDLAILLVPFAQLGVGNGITRFFPLVDGSKFPFLTQTLVVGIIGFTLLAAVFWGFKDSIISLFAQNSPEVNDYLLVALLITLFSLLSTILESFCRSYLKVAIPSFIRDVLLRLLMALLVLGYLFDLYSFHQLMWGLGLVYFLALVATLTYMVKRNLFKLTLDWKNLDRKFQSSFLNYSLITLLGTAGALLIMKIDSLMVSSMIGLDANAVYIIGFSIAVVIEMPRRAISQVIMPVISEKFAANQLPDIHQIYKKVAVNQLLICLLVFLLIWVNIDNLYHFVPNRDIYQAGKWVVFLIGLGKITDALFSVNSEIIVFSKYYLFNITATVIMCVAVVFLNSWLIPIWGIEGAALASLIAMLLYNAIKFVYIKVRLGFNPFTVALFKILAIGLASWTVARFLLPSPDSVIFDVVIKSTVLVCCFGIGAKLWAVSPESEYWIREKIAPILQKFNKP</sequence>
<feature type="transmembrane region" description="Helical" evidence="6">
    <location>
        <begin position="45"/>
        <end position="64"/>
    </location>
</feature>
<keyword evidence="3 6" id="KW-0812">Transmembrane</keyword>
<dbReference type="RefSeq" id="WP_010853075.1">
    <property type="nucleotide sequence ID" value="NZ_AQHR01000029.1"/>
</dbReference>
<evidence type="ECO:0000256" key="2">
    <source>
        <dbReference type="ARBA" id="ARBA00022475"/>
    </source>
</evidence>